<feature type="compositionally biased region" description="Basic and acidic residues" evidence="1">
    <location>
        <begin position="1"/>
        <end position="14"/>
    </location>
</feature>
<name>G9ZE31_9GAMM</name>
<protein>
    <submittedName>
        <fullName evidence="2">Uncharacterized protein</fullName>
    </submittedName>
</protein>
<dbReference type="HOGENOM" id="CLU_2913940_0_0_6"/>
<evidence type="ECO:0000256" key="1">
    <source>
        <dbReference type="SAM" id="MobiDB-lite"/>
    </source>
</evidence>
<proteinExistence type="predicted"/>
<sequence length="61" mass="6362">MHPARQETLAKSERVSAASRAPTSCYCATVHGTSTVQLPAAVMISGGVLKSMLTGMSVNRN</sequence>
<comment type="caution">
    <text evidence="2">The sequence shown here is derived from an EMBL/GenBank/DDBJ whole genome shotgun (WGS) entry which is preliminary data.</text>
</comment>
<reference evidence="2 3" key="1">
    <citation type="submission" date="2011-08" db="EMBL/GenBank/DDBJ databases">
        <authorList>
            <person name="Weinstock G."/>
            <person name="Sodergren E."/>
            <person name="Clifton S."/>
            <person name="Fulton L."/>
            <person name="Fulton B."/>
            <person name="Courtney L."/>
            <person name="Fronick C."/>
            <person name="Harrison M."/>
            <person name="Strong C."/>
            <person name="Farmer C."/>
            <person name="Delahaunty K."/>
            <person name="Markovic C."/>
            <person name="Hall O."/>
            <person name="Minx P."/>
            <person name="Tomlinson C."/>
            <person name="Mitreva M."/>
            <person name="Hou S."/>
            <person name="Chen J."/>
            <person name="Wollam A."/>
            <person name="Pepin K.H."/>
            <person name="Johnson M."/>
            <person name="Bhonagiri V."/>
            <person name="Zhang X."/>
            <person name="Suruliraj S."/>
            <person name="Warren W."/>
            <person name="Chinwalla A."/>
            <person name="Mardis E.R."/>
            <person name="Wilson R.K."/>
        </authorList>
    </citation>
    <scope>NUCLEOTIDE SEQUENCE [LARGE SCALE GENOMIC DNA]</scope>
    <source>
        <strain evidence="2 3">F0432</strain>
    </source>
</reference>
<dbReference type="AlphaFoldDB" id="G9ZE31"/>
<dbReference type="Proteomes" id="UP000004750">
    <property type="component" value="Unassembled WGS sequence"/>
</dbReference>
<organism evidence="2 3">
    <name type="scientific">Cardiobacterium valvarum F0432</name>
    <dbReference type="NCBI Taxonomy" id="797473"/>
    <lineage>
        <taxon>Bacteria</taxon>
        <taxon>Pseudomonadati</taxon>
        <taxon>Pseudomonadota</taxon>
        <taxon>Gammaproteobacteria</taxon>
        <taxon>Cardiobacteriales</taxon>
        <taxon>Cardiobacteriaceae</taxon>
        <taxon>Cardiobacterium</taxon>
    </lineage>
</organism>
<accession>G9ZE31</accession>
<dbReference type="EMBL" id="AGCM01000052">
    <property type="protein sequence ID" value="EHM54993.1"/>
    <property type="molecule type" value="Genomic_DNA"/>
</dbReference>
<evidence type="ECO:0000313" key="2">
    <source>
        <dbReference type="EMBL" id="EHM54993.1"/>
    </source>
</evidence>
<feature type="region of interest" description="Disordered" evidence="1">
    <location>
        <begin position="1"/>
        <end position="22"/>
    </location>
</feature>
<evidence type="ECO:0000313" key="3">
    <source>
        <dbReference type="Proteomes" id="UP000004750"/>
    </source>
</evidence>
<gene>
    <name evidence="2" type="ORF">HMPREF9080_01015</name>
</gene>